<sequence>MDTEGVRIVYIECRSETCLPLNSERPNGWDYSKSVID</sequence>
<reference evidence="1 2" key="2">
    <citation type="journal article" date="2013" name="Genome Announc.">
        <title>Genome Sequence of Growth-Improving Paenibacillus mucilaginosus Strain KNP414.</title>
        <authorList>
            <person name="Lu J.J."/>
            <person name="Wang J.F."/>
            <person name="Hu X.F."/>
        </authorList>
    </citation>
    <scope>NUCLEOTIDE SEQUENCE [LARGE SCALE GENOMIC DNA]</scope>
    <source>
        <strain evidence="1 2">KNP414</strain>
    </source>
</reference>
<dbReference type="Proteomes" id="UP000006620">
    <property type="component" value="Chromosome"/>
</dbReference>
<evidence type="ECO:0000313" key="2">
    <source>
        <dbReference type="Proteomes" id="UP000006620"/>
    </source>
</evidence>
<dbReference type="EMBL" id="CP002869">
    <property type="protein sequence ID" value="AEI41677.1"/>
    <property type="molecule type" value="Genomic_DNA"/>
</dbReference>
<dbReference type="KEGG" id="pms:KNP414_03119"/>
<reference evidence="2" key="1">
    <citation type="submission" date="2011-06" db="EMBL/GenBank/DDBJ databases">
        <title>Complete genome sequence of Paenibacillus mucilaginosus KNP414.</title>
        <authorList>
            <person name="Wang J."/>
            <person name="Hu S."/>
            <person name="Hu X."/>
            <person name="Zhang B."/>
            <person name="Dong D."/>
            <person name="Zhang S."/>
            <person name="Zhao K."/>
            <person name="Wu D."/>
        </authorList>
    </citation>
    <scope>NUCLEOTIDE SEQUENCE [LARGE SCALE GENOMIC DNA]</scope>
    <source>
        <strain evidence="2">KNP414</strain>
    </source>
</reference>
<gene>
    <name evidence="1" type="ordered locus">KNP414_03119</name>
</gene>
<protein>
    <submittedName>
        <fullName evidence="1">Uncharacterized protein</fullName>
    </submittedName>
</protein>
<dbReference type="HOGENOM" id="CLU_3346736_0_0_9"/>
<name>F8FB34_PAEMK</name>
<proteinExistence type="predicted"/>
<evidence type="ECO:0000313" key="1">
    <source>
        <dbReference type="EMBL" id="AEI41677.1"/>
    </source>
</evidence>
<accession>F8FB34</accession>
<organism evidence="1 2">
    <name type="scientific">Paenibacillus mucilaginosus (strain KNP414)</name>
    <dbReference type="NCBI Taxonomy" id="1036673"/>
    <lineage>
        <taxon>Bacteria</taxon>
        <taxon>Bacillati</taxon>
        <taxon>Bacillota</taxon>
        <taxon>Bacilli</taxon>
        <taxon>Bacillales</taxon>
        <taxon>Paenibacillaceae</taxon>
        <taxon>Paenibacillus</taxon>
    </lineage>
</organism>
<dbReference type="AlphaFoldDB" id="F8FB34"/>